<dbReference type="EMBL" id="KV417502">
    <property type="protein sequence ID" value="KZP28662.1"/>
    <property type="molecule type" value="Genomic_DNA"/>
</dbReference>
<sequence length="487" mass="54314">MKQCLRNRIASIAVQMNEIETTRAQLLLTLEELDITLKTLQMEYVTIVNQTSPIASLPNEVLADIFATLHASNEEFFTRLHASDEEFFTEAPCSEIIVSHVTTHWRQVALGTPKLWTRIFRTSNQTLLEKIKTYLERSKISPIDLRVVIGDMDDTDSYTELIRPHMARCRHLSIDASSSGQLFVQLSLLAGQRAPFLRSLDMLCRDPFGHDVASDVLSGGAPLLTALRVTGVAVQRCLPVHALQSVTTASFPGFICTPLGAYALHHTPNLSHLRLEVWGLSDIISPPLLPIILAHLVFLSIHVNMMTGGDISAFFQALSAPCLETLFIRDVVGEDFSESWSPAKFPALHYLVINSDYIDASAIINLAVCCPYITHLNYAGIRLSNLEPILAASAFDSGVSTPTYWPNLQTLSLPNYQKGEEVLQMVLSRKIAGGRLQRLRVGMEDSSVMDRDIWQTVKNHAEVVGIYGDYFQEVLPSSWNRWGPQDR</sequence>
<gene>
    <name evidence="1" type="ORF">FIBSPDRAFT_1039413</name>
</gene>
<evidence type="ECO:0000313" key="2">
    <source>
        <dbReference type="Proteomes" id="UP000076532"/>
    </source>
</evidence>
<evidence type="ECO:0000313" key="1">
    <source>
        <dbReference type="EMBL" id="KZP28662.1"/>
    </source>
</evidence>
<keyword evidence="2" id="KW-1185">Reference proteome</keyword>
<dbReference type="Gene3D" id="1.20.1280.50">
    <property type="match status" value="1"/>
</dbReference>
<reference evidence="1 2" key="1">
    <citation type="journal article" date="2016" name="Mol. Biol. Evol.">
        <title>Comparative Genomics of Early-Diverging Mushroom-Forming Fungi Provides Insights into the Origins of Lignocellulose Decay Capabilities.</title>
        <authorList>
            <person name="Nagy L.G."/>
            <person name="Riley R."/>
            <person name="Tritt A."/>
            <person name="Adam C."/>
            <person name="Daum C."/>
            <person name="Floudas D."/>
            <person name="Sun H."/>
            <person name="Yadav J.S."/>
            <person name="Pangilinan J."/>
            <person name="Larsson K.H."/>
            <person name="Matsuura K."/>
            <person name="Barry K."/>
            <person name="Labutti K."/>
            <person name="Kuo R."/>
            <person name="Ohm R.A."/>
            <person name="Bhattacharya S.S."/>
            <person name="Shirouzu T."/>
            <person name="Yoshinaga Y."/>
            <person name="Martin F.M."/>
            <person name="Grigoriev I.V."/>
            <person name="Hibbett D.S."/>
        </authorList>
    </citation>
    <scope>NUCLEOTIDE SEQUENCE [LARGE SCALE GENOMIC DNA]</scope>
    <source>
        <strain evidence="1 2">CBS 109695</strain>
    </source>
</reference>
<dbReference type="InterPro" id="IPR032675">
    <property type="entry name" value="LRR_dom_sf"/>
</dbReference>
<proteinExistence type="predicted"/>
<name>A0A166RUC4_9AGAM</name>
<dbReference type="Proteomes" id="UP000076532">
    <property type="component" value="Unassembled WGS sequence"/>
</dbReference>
<organism evidence="1 2">
    <name type="scientific">Athelia psychrophila</name>
    <dbReference type="NCBI Taxonomy" id="1759441"/>
    <lineage>
        <taxon>Eukaryota</taxon>
        <taxon>Fungi</taxon>
        <taxon>Dikarya</taxon>
        <taxon>Basidiomycota</taxon>
        <taxon>Agaricomycotina</taxon>
        <taxon>Agaricomycetes</taxon>
        <taxon>Agaricomycetidae</taxon>
        <taxon>Atheliales</taxon>
        <taxon>Atheliaceae</taxon>
        <taxon>Athelia</taxon>
    </lineage>
</organism>
<dbReference type="Gene3D" id="3.80.10.10">
    <property type="entry name" value="Ribonuclease Inhibitor"/>
    <property type="match status" value="1"/>
</dbReference>
<dbReference type="OrthoDB" id="3244423at2759"/>
<accession>A0A166RUC4</accession>
<dbReference type="AlphaFoldDB" id="A0A166RUC4"/>
<protein>
    <submittedName>
        <fullName evidence="1">Uncharacterized protein</fullName>
    </submittedName>
</protein>
<dbReference type="SUPFAM" id="SSF52047">
    <property type="entry name" value="RNI-like"/>
    <property type="match status" value="1"/>
</dbReference>